<dbReference type="InterPro" id="IPR015421">
    <property type="entry name" value="PyrdxlP-dep_Trfase_major"/>
</dbReference>
<dbReference type="SUPFAM" id="SSF53383">
    <property type="entry name" value="PLP-dependent transferases"/>
    <property type="match status" value="1"/>
</dbReference>
<dbReference type="InterPro" id="IPR015422">
    <property type="entry name" value="PyrdxlP-dep_Trfase_small"/>
</dbReference>
<evidence type="ECO:0000256" key="3">
    <source>
        <dbReference type="PIRSR" id="PIRSR000390-2"/>
    </source>
</evidence>
<dbReference type="AlphaFoldDB" id="A0A290QEA9"/>
<dbReference type="PANTHER" id="PTHR30244">
    <property type="entry name" value="TRANSAMINASE"/>
    <property type="match status" value="1"/>
</dbReference>
<keyword evidence="5" id="KW-0032">Aminotransferase</keyword>
<protein>
    <submittedName>
        <fullName evidence="5">Glutamine--scyllo-inositol aminotransferase</fullName>
    </submittedName>
</protein>
<accession>A0A290QEA9</accession>
<evidence type="ECO:0000313" key="6">
    <source>
        <dbReference type="Proteomes" id="UP000217265"/>
    </source>
</evidence>
<keyword evidence="3 4" id="KW-0663">Pyridoxal phosphate</keyword>
<dbReference type="GO" id="GO:0000271">
    <property type="term" value="P:polysaccharide biosynthetic process"/>
    <property type="evidence" value="ECO:0007669"/>
    <property type="project" value="TreeGrafter"/>
</dbReference>
<proteinExistence type="inferred from homology"/>
<dbReference type="RefSeq" id="WP_096056227.1">
    <property type="nucleotide sequence ID" value="NZ_CP023344.1"/>
</dbReference>
<dbReference type="KEGG" id="vbh:CMV30_11875"/>
<dbReference type="CDD" id="cd00616">
    <property type="entry name" value="AHBA_syn"/>
    <property type="match status" value="1"/>
</dbReference>
<reference evidence="5 6" key="1">
    <citation type="submission" date="2017-09" db="EMBL/GenBank/DDBJ databases">
        <title>Complete genome sequence of Verrucomicrobial strain HZ-65, isolated from freshwater.</title>
        <authorList>
            <person name="Choi A."/>
        </authorList>
    </citation>
    <scope>NUCLEOTIDE SEQUENCE [LARGE SCALE GENOMIC DNA]</scope>
    <source>
        <strain evidence="5 6">HZ-65</strain>
    </source>
</reference>
<evidence type="ECO:0000256" key="4">
    <source>
        <dbReference type="RuleBase" id="RU004508"/>
    </source>
</evidence>
<dbReference type="InterPro" id="IPR000653">
    <property type="entry name" value="DegT/StrS_aminotransferase"/>
</dbReference>
<evidence type="ECO:0000313" key="5">
    <source>
        <dbReference type="EMBL" id="ATC64596.1"/>
    </source>
</evidence>
<dbReference type="Gene3D" id="3.40.640.10">
    <property type="entry name" value="Type I PLP-dependent aspartate aminotransferase-like (Major domain)"/>
    <property type="match status" value="1"/>
</dbReference>
<dbReference type="Proteomes" id="UP000217265">
    <property type="component" value="Chromosome"/>
</dbReference>
<dbReference type="PANTHER" id="PTHR30244:SF34">
    <property type="entry name" value="DTDP-4-AMINO-4,6-DIDEOXYGALACTOSE TRANSAMINASE"/>
    <property type="match status" value="1"/>
</dbReference>
<keyword evidence="5" id="KW-0808">Transferase</keyword>
<dbReference type="Pfam" id="PF01041">
    <property type="entry name" value="DegT_DnrJ_EryC1"/>
    <property type="match status" value="1"/>
</dbReference>
<dbReference type="Gene3D" id="3.90.1150.10">
    <property type="entry name" value="Aspartate Aminotransferase, domain 1"/>
    <property type="match status" value="1"/>
</dbReference>
<dbReference type="InterPro" id="IPR015424">
    <property type="entry name" value="PyrdxlP-dep_Trfase"/>
</dbReference>
<feature type="active site" description="Proton acceptor" evidence="2">
    <location>
        <position position="191"/>
    </location>
</feature>
<dbReference type="PIRSF" id="PIRSF000390">
    <property type="entry name" value="PLP_StrS"/>
    <property type="match status" value="1"/>
</dbReference>
<feature type="modified residue" description="N6-(pyridoxal phosphate)lysine" evidence="3">
    <location>
        <position position="191"/>
    </location>
</feature>
<organism evidence="5 6">
    <name type="scientific">Nibricoccus aquaticus</name>
    <dbReference type="NCBI Taxonomy" id="2576891"/>
    <lineage>
        <taxon>Bacteria</taxon>
        <taxon>Pseudomonadati</taxon>
        <taxon>Verrucomicrobiota</taxon>
        <taxon>Opitutia</taxon>
        <taxon>Opitutales</taxon>
        <taxon>Opitutaceae</taxon>
        <taxon>Nibricoccus</taxon>
    </lineage>
</organism>
<gene>
    <name evidence="5" type="ORF">CMV30_11875</name>
</gene>
<dbReference type="GO" id="GO:0030170">
    <property type="term" value="F:pyridoxal phosphate binding"/>
    <property type="evidence" value="ECO:0007669"/>
    <property type="project" value="TreeGrafter"/>
</dbReference>
<dbReference type="OrthoDB" id="9810913at2"/>
<keyword evidence="6" id="KW-1185">Reference proteome</keyword>
<comment type="similarity">
    <text evidence="1 4">Belongs to the DegT/DnrJ/EryC1 family.</text>
</comment>
<evidence type="ECO:0000256" key="2">
    <source>
        <dbReference type="PIRSR" id="PIRSR000390-1"/>
    </source>
</evidence>
<dbReference type="EMBL" id="CP023344">
    <property type="protein sequence ID" value="ATC64596.1"/>
    <property type="molecule type" value="Genomic_DNA"/>
</dbReference>
<sequence length="402" mass="44506">MILPFPLLNEPLPQPKRWGEPERERLESMLAQPSLFYWQGAQTTGLLTEFRRHYPLPQAFPTSSGSAAIHVAIASMRLQPGEEVIVPAITDMGSVIGILYQQGVPVFADVDPHTYTLDVADVRRRITSKTRAIMPVHLAGNPCDMHAIMQLAKQHNLSVIEDCAQAWGARHQGRPVGLEGDLACFSFNDYKHLSCGDGGIVATKNAMIGAELGKWGDKFYDRVKGGRDPEELAPNYRMSEPQAAVAAAQLTKLPEIAAVRTRAGNRLTTLLQDTPGLHLPKVNAGDTHSYWFYLLRMETDRFACSRDDYAKALASEGVACTAGYIPRAVYRYPVFQTHGFFGGHWPIRDFGLTQMDYRSVSCPVADAILADAVKLTINEAMSDDYVEKIARAVRTVTARLLY</sequence>
<dbReference type="GO" id="GO:0008483">
    <property type="term" value="F:transaminase activity"/>
    <property type="evidence" value="ECO:0007669"/>
    <property type="project" value="UniProtKB-KW"/>
</dbReference>
<name>A0A290QEA9_9BACT</name>
<evidence type="ECO:0000256" key="1">
    <source>
        <dbReference type="ARBA" id="ARBA00037999"/>
    </source>
</evidence>